<name>A0AB34JIB6_PRYPA</name>
<dbReference type="PANTHER" id="PTHR34117">
    <property type="entry name" value="STYLE CELL-CYCLE INHIBITOR 1"/>
    <property type="match status" value="1"/>
</dbReference>
<dbReference type="Proteomes" id="UP001515480">
    <property type="component" value="Unassembled WGS sequence"/>
</dbReference>
<evidence type="ECO:0000313" key="2">
    <source>
        <dbReference type="EMBL" id="KAL1521313.1"/>
    </source>
</evidence>
<evidence type="ECO:0008006" key="4">
    <source>
        <dbReference type="Google" id="ProtNLM"/>
    </source>
</evidence>
<dbReference type="PANTHER" id="PTHR34117:SF1">
    <property type="entry name" value="STYLE CELL-CYCLE INHIBITOR 1"/>
    <property type="match status" value="1"/>
</dbReference>
<dbReference type="InterPro" id="IPR044688">
    <property type="entry name" value="SCI-1-like"/>
</dbReference>
<evidence type="ECO:0000256" key="1">
    <source>
        <dbReference type="SAM" id="MobiDB-lite"/>
    </source>
</evidence>
<gene>
    <name evidence="2" type="ORF">AB1Y20_020980</name>
</gene>
<dbReference type="EMBL" id="JBGBPQ010000007">
    <property type="protein sequence ID" value="KAL1521313.1"/>
    <property type="molecule type" value="Genomic_DNA"/>
</dbReference>
<reference evidence="2 3" key="1">
    <citation type="journal article" date="2024" name="Science">
        <title>Giant polyketide synthase enzymes in the biosynthesis of giant marine polyether toxins.</title>
        <authorList>
            <person name="Fallon T.R."/>
            <person name="Shende V.V."/>
            <person name="Wierzbicki I.H."/>
            <person name="Pendleton A.L."/>
            <person name="Watervoot N.F."/>
            <person name="Auber R.P."/>
            <person name="Gonzalez D.J."/>
            <person name="Wisecaver J.H."/>
            <person name="Moore B.S."/>
        </authorList>
    </citation>
    <scope>NUCLEOTIDE SEQUENCE [LARGE SCALE GENOMIC DNA]</scope>
    <source>
        <strain evidence="2 3">12B1</strain>
    </source>
</reference>
<feature type="compositionally biased region" description="Basic residues" evidence="1">
    <location>
        <begin position="19"/>
        <end position="44"/>
    </location>
</feature>
<feature type="region of interest" description="Disordered" evidence="1">
    <location>
        <begin position="136"/>
        <end position="173"/>
    </location>
</feature>
<comment type="caution">
    <text evidence="2">The sequence shown here is derived from an EMBL/GenBank/DDBJ whole genome shotgun (WGS) entry which is preliminary data.</text>
</comment>
<accession>A0AB34JIB6</accession>
<feature type="compositionally biased region" description="Basic and acidic residues" evidence="1">
    <location>
        <begin position="139"/>
        <end position="150"/>
    </location>
</feature>
<proteinExistence type="predicted"/>
<sequence>MARSDDSDSSSDEKDLPQKQKKARHKKERKEKKEKKHKHKKHKRPDADAAEPSPPRVDNPIGEDDYFGRAAEFQLWLQEARGTFLDEMPSEEARRIFRERFVPKWNKGDLPPKYYEGAIAQPAASRTRHVWGFASKLSQADKEKLEDTRDSVGSQTTKPRPTAGGTSLKRHRD</sequence>
<organism evidence="2 3">
    <name type="scientific">Prymnesium parvum</name>
    <name type="common">Toxic golden alga</name>
    <dbReference type="NCBI Taxonomy" id="97485"/>
    <lineage>
        <taxon>Eukaryota</taxon>
        <taxon>Haptista</taxon>
        <taxon>Haptophyta</taxon>
        <taxon>Prymnesiophyceae</taxon>
        <taxon>Prymnesiales</taxon>
        <taxon>Prymnesiaceae</taxon>
        <taxon>Prymnesium</taxon>
    </lineage>
</organism>
<evidence type="ECO:0000313" key="3">
    <source>
        <dbReference type="Proteomes" id="UP001515480"/>
    </source>
</evidence>
<dbReference type="AlphaFoldDB" id="A0AB34JIB6"/>
<feature type="compositionally biased region" description="Basic and acidic residues" evidence="1">
    <location>
        <begin position="1"/>
        <end position="18"/>
    </location>
</feature>
<protein>
    <recommendedName>
        <fullName evidence="4">ADP-ribosylation factor-like protein 6-interacting protein 4</fullName>
    </recommendedName>
</protein>
<keyword evidence="3" id="KW-1185">Reference proteome</keyword>
<feature type="region of interest" description="Disordered" evidence="1">
    <location>
        <begin position="1"/>
        <end position="64"/>
    </location>
</feature>